<keyword evidence="3" id="KW-1185">Reference proteome</keyword>
<evidence type="ECO:0008006" key="4">
    <source>
        <dbReference type="Google" id="ProtNLM"/>
    </source>
</evidence>
<comment type="caution">
    <text evidence="2">The sequence shown here is derived from an EMBL/GenBank/DDBJ whole genome shotgun (WGS) entry which is preliminary data.</text>
</comment>
<proteinExistence type="predicted"/>
<evidence type="ECO:0000256" key="1">
    <source>
        <dbReference type="SAM" id="MobiDB-lite"/>
    </source>
</evidence>
<reference evidence="2 3" key="1">
    <citation type="submission" date="2021-01" db="EMBL/GenBank/DDBJ databases">
        <title>Sequencing the genomes of 1000 actinobacteria strains.</title>
        <authorList>
            <person name="Klenk H.-P."/>
        </authorList>
    </citation>
    <scope>NUCLEOTIDE SEQUENCE [LARGE SCALE GENOMIC DNA]</scope>
    <source>
        <strain evidence="2 3">DSM 46000</strain>
    </source>
</reference>
<name>A0ABS2LGU1_9CELL</name>
<dbReference type="RefSeq" id="WP_205307545.1">
    <property type="nucleotide sequence ID" value="NZ_BAAAVF010000011.1"/>
</dbReference>
<dbReference type="Proteomes" id="UP000698059">
    <property type="component" value="Unassembled WGS sequence"/>
</dbReference>
<evidence type="ECO:0000313" key="3">
    <source>
        <dbReference type="Proteomes" id="UP000698059"/>
    </source>
</evidence>
<evidence type="ECO:0000313" key="2">
    <source>
        <dbReference type="EMBL" id="MBM7479648.1"/>
    </source>
</evidence>
<feature type="region of interest" description="Disordered" evidence="1">
    <location>
        <begin position="53"/>
        <end position="72"/>
    </location>
</feature>
<organism evidence="2 3">
    <name type="scientific">Oerskovia jenensis</name>
    <dbReference type="NCBI Taxonomy" id="162169"/>
    <lineage>
        <taxon>Bacteria</taxon>
        <taxon>Bacillati</taxon>
        <taxon>Actinomycetota</taxon>
        <taxon>Actinomycetes</taxon>
        <taxon>Micrococcales</taxon>
        <taxon>Cellulomonadaceae</taxon>
        <taxon>Oerskovia</taxon>
    </lineage>
</organism>
<gene>
    <name evidence="2" type="ORF">JOD49_002568</name>
</gene>
<accession>A0ABS2LGU1</accession>
<protein>
    <recommendedName>
        <fullName evidence="4">Transcriptional regulator, AbiEi antitoxin, Type IV TA system</fullName>
    </recommendedName>
</protein>
<sequence>MRHLSRVPEELLVVARRQEGLVSAAQCDEHGLRSHRRSRLVEQRRWTQVTRGVYDTDPVPPDRREGPGVPDHRRRRAAWAGLLAFGPDAIAVGPCALALLGIQGLPLRITAQAALPGGRATGSRDGILLRQFDDGMTVTRVGDRYVATPDWALAQTVPEVGRRAAVALMDSAQHRGLLDVRGLDRAHDMARGRRGVARTHSWWELSDRRAESPLETFARLDCLDAGVPPDDLQVVISGDQGQFLARGDLGWRLPDESWLIAEVDGTEIHGAPEALFADRRRQNLLVASRGVALLRFTARDLAGVGRVGAEIRSFLGRARGSARPRTGSRPPSLG</sequence>
<dbReference type="EMBL" id="JAFBBO010000001">
    <property type="protein sequence ID" value="MBM7479648.1"/>
    <property type="molecule type" value="Genomic_DNA"/>
</dbReference>